<evidence type="ECO:0000313" key="3">
    <source>
        <dbReference type="Proteomes" id="UP000814385"/>
    </source>
</evidence>
<dbReference type="Gene3D" id="3.30.1460.40">
    <property type="entry name" value="[NiFe]-hydrogenase assembly chaperone, HybE"/>
    <property type="match status" value="1"/>
</dbReference>
<evidence type="ECO:0000256" key="1">
    <source>
        <dbReference type="ARBA" id="ARBA00006532"/>
    </source>
</evidence>
<accession>A0ABS9P758</accession>
<proteinExistence type="inferred from homology"/>
<gene>
    <name evidence="2" type="primary">hybE</name>
    <name evidence="2" type="ORF">HOP52_04655</name>
</gene>
<sequence>MQALSPEQYERLRDLASAWQHQQGRHLKEAPHTNPRLGVDALCFQRWSFEGGDEHLVGALVTPLSLSLVLVPVDAEVVAPAQGERQLFTLPSGRYAFQAERLASPLWLWRCELMDDLSDLASRQEASRLAQRLMDRVMTPAPGE</sequence>
<protein>
    <submittedName>
        <fullName evidence="2">[NiFe]-hydrogenase assembly chaperone HybE</fullName>
    </submittedName>
</protein>
<reference evidence="2 3" key="1">
    <citation type="submission" date="2020-05" db="EMBL/GenBank/DDBJ databases">
        <title>Comparative genomic analysis of denitrifying bacteria from Halomonas genus.</title>
        <authorList>
            <person name="Wang L."/>
            <person name="Shao Z."/>
        </authorList>
    </citation>
    <scope>NUCLEOTIDE SEQUENCE [LARGE SCALE GENOMIC DNA]</scope>
    <source>
        <strain evidence="2 3">A4</strain>
    </source>
</reference>
<dbReference type="Pfam" id="PF11939">
    <property type="entry name" value="NiFe-hyd_HybE"/>
    <property type="match status" value="1"/>
</dbReference>
<keyword evidence="3" id="KW-1185">Reference proteome</keyword>
<dbReference type="InterPro" id="IPR023994">
    <property type="entry name" value="NiFe-hyd_HybE"/>
</dbReference>
<dbReference type="EMBL" id="JABFUC010000003">
    <property type="protein sequence ID" value="MCG6657067.1"/>
    <property type="molecule type" value="Genomic_DNA"/>
</dbReference>
<dbReference type="InterPro" id="IPR038530">
    <property type="entry name" value="NiFe-hyd_HybE_sf"/>
</dbReference>
<organism evidence="2 3">
    <name type="scientific">Billgrantia campisalis</name>
    <dbReference type="NCBI Taxonomy" id="74661"/>
    <lineage>
        <taxon>Bacteria</taxon>
        <taxon>Pseudomonadati</taxon>
        <taxon>Pseudomonadota</taxon>
        <taxon>Gammaproteobacteria</taxon>
        <taxon>Oceanospirillales</taxon>
        <taxon>Halomonadaceae</taxon>
        <taxon>Billgrantia</taxon>
    </lineage>
</organism>
<name>A0ABS9P758_9GAMM</name>
<evidence type="ECO:0000313" key="2">
    <source>
        <dbReference type="EMBL" id="MCG6657067.1"/>
    </source>
</evidence>
<comment type="caution">
    <text evidence="2">The sequence shown here is derived from an EMBL/GenBank/DDBJ whole genome shotgun (WGS) entry which is preliminary data.</text>
</comment>
<comment type="similarity">
    <text evidence="1">Belongs to the HupJ family.</text>
</comment>
<dbReference type="Proteomes" id="UP000814385">
    <property type="component" value="Unassembled WGS sequence"/>
</dbReference>
<dbReference type="RefSeq" id="WP_238976099.1">
    <property type="nucleotide sequence ID" value="NZ_JABFUC010000003.1"/>
</dbReference>